<dbReference type="EMBL" id="JAQFWQ010000010">
    <property type="protein sequence ID" value="MDA2810135.1"/>
    <property type="molecule type" value="Genomic_DNA"/>
</dbReference>
<evidence type="ECO:0000256" key="1">
    <source>
        <dbReference type="SAM" id="SignalP"/>
    </source>
</evidence>
<dbReference type="RefSeq" id="WP_270684099.1">
    <property type="nucleotide sequence ID" value="NZ_JAQFWQ010000010.1"/>
</dbReference>
<reference evidence="2 3" key="1">
    <citation type="submission" date="2023-01" db="EMBL/GenBank/DDBJ databases">
        <title>Draft genome sequence of Nocardiopsis sp. RSe5-2 isolated from halophytes.</title>
        <authorList>
            <person name="Duangmal K."/>
            <person name="Chantavorakit T."/>
        </authorList>
    </citation>
    <scope>NUCLEOTIDE SEQUENCE [LARGE SCALE GENOMIC DNA]</scope>
    <source>
        <strain evidence="2 3">RSe5-2</strain>
    </source>
</reference>
<keyword evidence="1" id="KW-0732">Signal</keyword>
<sequence>MFGIKKGAATLLVGAAAVSGALLTAAPAGADAVSAYGPPNDARIERRNISEAECKGLAFTYNSSVAGTFRRYYCVTSNPPKMHLMSISRKY</sequence>
<accession>A0ABT4TZL3</accession>
<evidence type="ECO:0000313" key="2">
    <source>
        <dbReference type="EMBL" id="MDA2810135.1"/>
    </source>
</evidence>
<dbReference type="Proteomes" id="UP001527866">
    <property type="component" value="Unassembled WGS sequence"/>
</dbReference>
<evidence type="ECO:0000313" key="3">
    <source>
        <dbReference type="Proteomes" id="UP001527866"/>
    </source>
</evidence>
<gene>
    <name evidence="2" type="ORF">O4J56_05745</name>
</gene>
<comment type="caution">
    <text evidence="2">The sequence shown here is derived from an EMBL/GenBank/DDBJ whole genome shotgun (WGS) entry which is preliminary data.</text>
</comment>
<protein>
    <submittedName>
        <fullName evidence="2">Uncharacterized protein</fullName>
    </submittedName>
</protein>
<keyword evidence="3" id="KW-1185">Reference proteome</keyword>
<name>A0ABT4TZL3_9ACTN</name>
<organism evidence="2 3">
    <name type="scientific">Nocardiopsis endophytica</name>
    <dbReference type="NCBI Taxonomy" id="3018445"/>
    <lineage>
        <taxon>Bacteria</taxon>
        <taxon>Bacillati</taxon>
        <taxon>Actinomycetota</taxon>
        <taxon>Actinomycetes</taxon>
        <taxon>Streptosporangiales</taxon>
        <taxon>Nocardiopsidaceae</taxon>
        <taxon>Nocardiopsis</taxon>
    </lineage>
</organism>
<feature type="signal peptide" evidence="1">
    <location>
        <begin position="1"/>
        <end position="30"/>
    </location>
</feature>
<feature type="chain" id="PRO_5047530610" evidence="1">
    <location>
        <begin position="31"/>
        <end position="91"/>
    </location>
</feature>
<proteinExistence type="predicted"/>